<gene>
    <name evidence="1" type="ORF">MHEL_43070</name>
</gene>
<keyword evidence="2" id="KW-1185">Reference proteome</keyword>
<dbReference type="AlphaFoldDB" id="A0A7I7T9Y5"/>
<reference evidence="1 2" key="1">
    <citation type="journal article" date="2019" name="Emerg. Microbes Infect.">
        <title>Comprehensive subspecies identification of 175 nontuberculous mycobacteria species based on 7547 genomic profiles.</title>
        <authorList>
            <person name="Matsumoto Y."/>
            <person name="Kinjo T."/>
            <person name="Motooka D."/>
            <person name="Nabeya D."/>
            <person name="Jung N."/>
            <person name="Uechi K."/>
            <person name="Horii T."/>
            <person name="Iida T."/>
            <person name="Fujita J."/>
            <person name="Nakamura S."/>
        </authorList>
    </citation>
    <scope>NUCLEOTIDE SEQUENCE [LARGE SCALE GENOMIC DNA]</scope>
    <source>
        <strain evidence="1 2">JCM 30396</strain>
    </source>
</reference>
<dbReference type="KEGG" id="mhev:MHEL_43070"/>
<organism evidence="1 2">
    <name type="scientific">Mycolicibacterium helvum</name>
    <dbReference type="NCBI Taxonomy" id="1534349"/>
    <lineage>
        <taxon>Bacteria</taxon>
        <taxon>Bacillati</taxon>
        <taxon>Actinomycetota</taxon>
        <taxon>Actinomycetes</taxon>
        <taxon>Mycobacteriales</taxon>
        <taxon>Mycobacteriaceae</taxon>
        <taxon>Mycolicibacterium</taxon>
    </lineage>
</organism>
<dbReference type="Proteomes" id="UP000467148">
    <property type="component" value="Chromosome"/>
</dbReference>
<dbReference type="EMBL" id="AP022596">
    <property type="protein sequence ID" value="BBY66064.1"/>
    <property type="molecule type" value="Genomic_DNA"/>
</dbReference>
<name>A0A7I7T9Y5_9MYCO</name>
<proteinExistence type="predicted"/>
<protein>
    <submittedName>
        <fullName evidence="1">Uncharacterized protein</fullName>
    </submittedName>
</protein>
<evidence type="ECO:0000313" key="2">
    <source>
        <dbReference type="Proteomes" id="UP000467148"/>
    </source>
</evidence>
<accession>A0A7I7T9Y5</accession>
<sequence>MRVVAFAPTLSTSEEEAGGVSVTGFPMTRCFTDTLPAQITVPIVVAVSAPGGGDYDPRLFITATSPDGQRVGTLEFSWHWHDNPPVPVKFRVFAQYLPIRVESAGVYTLGLHENGDDAETEHLFQLPILQRNPLLTTS</sequence>
<evidence type="ECO:0000313" key="1">
    <source>
        <dbReference type="EMBL" id="BBY66064.1"/>
    </source>
</evidence>